<dbReference type="SUPFAM" id="SSF51621">
    <property type="entry name" value="Phosphoenolpyruvate/pyruvate domain"/>
    <property type="match status" value="1"/>
</dbReference>
<dbReference type="NCBIfam" id="TIGR00222">
    <property type="entry name" value="panB"/>
    <property type="match status" value="1"/>
</dbReference>
<feature type="binding site" evidence="6">
    <location>
        <position position="120"/>
    </location>
    <ligand>
        <name>3-methyl-2-oxobutanoate</name>
        <dbReference type="ChEBI" id="CHEBI:11851"/>
    </ligand>
</feature>
<evidence type="ECO:0000256" key="5">
    <source>
        <dbReference type="ARBA" id="ARBA00022723"/>
    </source>
</evidence>
<dbReference type="Proteomes" id="UP001524586">
    <property type="component" value="Unassembled WGS sequence"/>
</dbReference>
<dbReference type="PIRSF" id="PIRSF000388">
    <property type="entry name" value="Pantoate_hydroxy_MeTrfase"/>
    <property type="match status" value="1"/>
</dbReference>
<proteinExistence type="inferred from homology"/>
<evidence type="ECO:0000256" key="6">
    <source>
        <dbReference type="HAMAP-Rule" id="MF_00156"/>
    </source>
</evidence>
<dbReference type="GO" id="GO:0003864">
    <property type="term" value="F:3-methyl-2-oxobutanoate hydroxymethyltransferase activity"/>
    <property type="evidence" value="ECO:0007669"/>
    <property type="project" value="UniProtKB-EC"/>
</dbReference>
<evidence type="ECO:0000256" key="4">
    <source>
        <dbReference type="ARBA" id="ARBA00022679"/>
    </source>
</evidence>
<feature type="binding site" evidence="6">
    <location>
        <position position="122"/>
    </location>
    <ligand>
        <name>Mg(2+)</name>
        <dbReference type="ChEBI" id="CHEBI:18420"/>
    </ligand>
</feature>
<feature type="binding site" evidence="6">
    <location>
        <position position="52"/>
    </location>
    <ligand>
        <name>Mg(2+)</name>
        <dbReference type="ChEBI" id="CHEBI:18420"/>
    </ligand>
</feature>
<dbReference type="NCBIfam" id="NF001452">
    <property type="entry name" value="PRK00311.1"/>
    <property type="match status" value="1"/>
</dbReference>
<dbReference type="HAMAP" id="MF_00156">
    <property type="entry name" value="PanB"/>
    <property type="match status" value="1"/>
</dbReference>
<dbReference type="EMBL" id="JANIBK010000108">
    <property type="protein sequence ID" value="MCQ8129916.1"/>
    <property type="molecule type" value="Genomic_DNA"/>
</dbReference>
<feature type="binding site" evidence="6">
    <location>
        <position position="91"/>
    </location>
    <ligand>
        <name>Mg(2+)</name>
        <dbReference type="ChEBI" id="CHEBI:18420"/>
    </ligand>
</feature>
<dbReference type="RefSeq" id="WP_256616344.1">
    <property type="nucleotide sequence ID" value="NZ_JANIBK010000108.1"/>
</dbReference>
<feature type="binding site" evidence="6">
    <location>
        <position position="91"/>
    </location>
    <ligand>
        <name>3-methyl-2-oxobutanoate</name>
        <dbReference type="ChEBI" id="CHEBI:11851"/>
    </ligand>
</feature>
<comment type="cofactor">
    <cofactor evidence="6">
        <name>Mg(2+)</name>
        <dbReference type="ChEBI" id="CHEBI:18420"/>
    </cofactor>
    <text evidence="6">Binds 1 Mg(2+) ion per subunit.</text>
</comment>
<keyword evidence="8" id="KW-1185">Reference proteome</keyword>
<comment type="subunit">
    <text evidence="2 6">Homodecamer; pentamer of dimers.</text>
</comment>
<dbReference type="Gene3D" id="3.20.20.60">
    <property type="entry name" value="Phosphoenolpyruvate-binding domains"/>
    <property type="match status" value="1"/>
</dbReference>
<dbReference type="EC" id="2.1.2.11" evidence="6"/>
<dbReference type="InterPro" id="IPR040442">
    <property type="entry name" value="Pyrv_kinase-like_dom_sf"/>
</dbReference>
<keyword evidence="6" id="KW-0460">Magnesium</keyword>
<feature type="binding site" evidence="6">
    <location>
        <begin position="52"/>
        <end position="53"/>
    </location>
    <ligand>
        <name>3-methyl-2-oxobutanoate</name>
        <dbReference type="ChEBI" id="CHEBI:11851"/>
    </ligand>
</feature>
<dbReference type="Pfam" id="PF02548">
    <property type="entry name" value="Pantoate_transf"/>
    <property type="match status" value="1"/>
</dbReference>
<dbReference type="PANTHER" id="PTHR20881">
    <property type="entry name" value="3-METHYL-2-OXOBUTANOATE HYDROXYMETHYLTRANSFERASE"/>
    <property type="match status" value="1"/>
</dbReference>
<evidence type="ECO:0000313" key="8">
    <source>
        <dbReference type="Proteomes" id="UP001524586"/>
    </source>
</evidence>
<comment type="pathway">
    <text evidence="6">Cofactor biosynthesis; (R)-pantothenate biosynthesis; (R)-pantoate from 3-methyl-2-oxobutanoate: step 1/2.</text>
</comment>
<evidence type="ECO:0000256" key="1">
    <source>
        <dbReference type="ARBA" id="ARBA00008676"/>
    </source>
</evidence>
<comment type="function">
    <text evidence="6">Catalyzes the reversible reaction in which hydroxymethyl group from 5,10-methylenetetrahydrofolate is transferred onto alpha-ketoisovalerate to form ketopantoate.</text>
</comment>
<keyword evidence="6" id="KW-0963">Cytoplasm</keyword>
<dbReference type="InterPro" id="IPR015813">
    <property type="entry name" value="Pyrv/PenolPyrv_kinase-like_dom"/>
</dbReference>
<protein>
    <recommendedName>
        <fullName evidence="6">3-methyl-2-oxobutanoate hydroxymethyltransferase</fullName>
        <ecNumber evidence="6">2.1.2.11</ecNumber>
    </recommendedName>
    <alternativeName>
        <fullName evidence="6">Ketopantoate hydroxymethyltransferase</fullName>
        <shortName evidence="6">KPHMT</shortName>
    </alternativeName>
</protein>
<evidence type="ECO:0000313" key="7">
    <source>
        <dbReference type="EMBL" id="MCQ8129916.1"/>
    </source>
</evidence>
<reference evidence="7 8" key="1">
    <citation type="submission" date="2022-07" db="EMBL/GenBank/DDBJ databases">
        <title>Methylomonas rivi sp. nov., Methylomonas rosea sp. nov., Methylomonas aureus sp. nov. and Methylomonas subterranea sp. nov., four novel methanotrophs isolated from a freshwater creek and the deep terrestrial subsurface.</title>
        <authorList>
            <person name="Abin C."/>
            <person name="Sankaranarayanan K."/>
            <person name="Garner C."/>
            <person name="Sindelar R."/>
            <person name="Kotary K."/>
            <person name="Garner R."/>
            <person name="Barclay S."/>
            <person name="Lawson P."/>
            <person name="Krumholz L."/>
        </authorList>
    </citation>
    <scope>NUCLEOTIDE SEQUENCE [LARGE SCALE GENOMIC DNA]</scope>
    <source>
        <strain evidence="7 8">WSC-6</strain>
    </source>
</reference>
<feature type="active site" description="Proton acceptor" evidence="6">
    <location>
        <position position="187"/>
    </location>
</feature>
<keyword evidence="3 6" id="KW-0566">Pantothenate biosynthesis</keyword>
<keyword evidence="4 6" id="KW-0808">Transferase</keyword>
<comment type="caution">
    <text evidence="7">The sequence shown here is derived from an EMBL/GenBank/DDBJ whole genome shotgun (WGS) entry which is preliminary data.</text>
</comment>
<comment type="similarity">
    <text evidence="1 6">Belongs to the PanB family.</text>
</comment>
<dbReference type="InterPro" id="IPR003700">
    <property type="entry name" value="Pantoate_hydroxy_MeTrfase"/>
</dbReference>
<dbReference type="CDD" id="cd06557">
    <property type="entry name" value="KPHMT-like"/>
    <property type="match status" value="1"/>
</dbReference>
<dbReference type="PANTHER" id="PTHR20881:SF0">
    <property type="entry name" value="3-METHYL-2-OXOBUTANOATE HYDROXYMETHYLTRANSFERASE"/>
    <property type="match status" value="1"/>
</dbReference>
<evidence type="ECO:0000256" key="2">
    <source>
        <dbReference type="ARBA" id="ARBA00011424"/>
    </source>
</evidence>
<name>A0ABT1U7T2_9GAMM</name>
<evidence type="ECO:0000256" key="3">
    <source>
        <dbReference type="ARBA" id="ARBA00022655"/>
    </source>
</evidence>
<comment type="catalytic activity">
    <reaction evidence="6">
        <text>(6R)-5,10-methylene-5,6,7,8-tetrahydrofolate + 3-methyl-2-oxobutanoate + H2O = 2-dehydropantoate + (6S)-5,6,7,8-tetrahydrofolate</text>
        <dbReference type="Rhea" id="RHEA:11824"/>
        <dbReference type="ChEBI" id="CHEBI:11561"/>
        <dbReference type="ChEBI" id="CHEBI:11851"/>
        <dbReference type="ChEBI" id="CHEBI:15377"/>
        <dbReference type="ChEBI" id="CHEBI:15636"/>
        <dbReference type="ChEBI" id="CHEBI:57453"/>
        <dbReference type="EC" id="2.1.2.11"/>
    </reaction>
</comment>
<gene>
    <name evidence="6 7" type="primary">panB</name>
    <name evidence="7" type="ORF">NP596_15755</name>
</gene>
<keyword evidence="5 6" id="KW-0479">Metal-binding</keyword>
<comment type="subcellular location">
    <subcellularLocation>
        <location evidence="6">Cytoplasm</location>
    </subcellularLocation>
</comment>
<accession>A0ABT1U7T2</accession>
<organism evidence="7 8">
    <name type="scientific">Methylomonas rivi</name>
    <dbReference type="NCBI Taxonomy" id="2952226"/>
    <lineage>
        <taxon>Bacteria</taxon>
        <taxon>Pseudomonadati</taxon>
        <taxon>Pseudomonadota</taxon>
        <taxon>Gammaproteobacteria</taxon>
        <taxon>Methylococcales</taxon>
        <taxon>Methylococcaceae</taxon>
        <taxon>Methylomonas</taxon>
    </lineage>
</organism>
<sequence length="269" mass="28830">MTLYADTPKTLSITDLRAMKQTGEKITSLTAYDASFSALLDLTGIEVILVGDSLGMVVQGHNSTLPVAIRDMVYHCRCVTSARKRAFVVADMPFASYAAPQQAMSNAARLMQAGGAQMVKLEGAKIDVIEFLVDQGIPVCGHLGLLPQSVNRIGGYKVQGREPAQAQQILKDALAIERAGAGLLVLECVPAMLAAEITQNLTIPVIGIGAGPACDGQVLVLYDMLNITVGNHPRFSKNFMAEADSIEDAVKRYHRAVKNGQFPATEHTY</sequence>